<dbReference type="PANTHER" id="PTHR15692:SF20">
    <property type="entry name" value="NEUROGENIC MASTERMIND-LIKE N-TERMINAL DOMAIN-CONTAINING PROTEIN"/>
    <property type="match status" value="1"/>
</dbReference>
<keyword evidence="7" id="KW-0539">Nucleus</keyword>
<evidence type="ECO:0000256" key="8">
    <source>
        <dbReference type="SAM" id="MobiDB-lite"/>
    </source>
</evidence>
<dbReference type="GO" id="GO:0016607">
    <property type="term" value="C:nuclear speck"/>
    <property type="evidence" value="ECO:0007669"/>
    <property type="project" value="UniProtKB-SubCell"/>
</dbReference>
<dbReference type="Proteomes" id="UP001186944">
    <property type="component" value="Unassembled WGS sequence"/>
</dbReference>
<keyword evidence="4" id="KW-0805">Transcription regulation</keyword>
<feature type="region of interest" description="Disordered" evidence="8">
    <location>
        <begin position="95"/>
        <end position="119"/>
    </location>
</feature>
<evidence type="ECO:0000256" key="3">
    <source>
        <dbReference type="ARBA" id="ARBA00022976"/>
    </source>
</evidence>
<evidence type="ECO:0000256" key="6">
    <source>
        <dbReference type="ARBA" id="ARBA00023163"/>
    </source>
</evidence>
<keyword evidence="11" id="KW-1185">Reference proteome</keyword>
<comment type="similarity">
    <text evidence="2">Belongs to the mastermind family.</text>
</comment>
<comment type="subcellular location">
    <subcellularLocation>
        <location evidence="1">Nucleus speckle</location>
    </subcellularLocation>
</comment>
<dbReference type="InterPro" id="IPR019082">
    <property type="entry name" value="Mastermind-like_N"/>
</dbReference>
<feature type="region of interest" description="Disordered" evidence="8">
    <location>
        <begin position="58"/>
        <end position="80"/>
    </location>
</feature>
<evidence type="ECO:0000256" key="5">
    <source>
        <dbReference type="ARBA" id="ARBA00023159"/>
    </source>
</evidence>
<gene>
    <name evidence="10" type="ORF">FSP39_019054</name>
</gene>
<feature type="region of interest" description="Disordered" evidence="8">
    <location>
        <begin position="148"/>
        <end position="182"/>
    </location>
</feature>
<dbReference type="InterPro" id="IPR046370">
    <property type="entry name" value="MAML_N_sf"/>
</dbReference>
<dbReference type="InterPro" id="IPR046369">
    <property type="entry name" value="MAML1-3"/>
</dbReference>
<keyword evidence="6" id="KW-0804">Transcription</keyword>
<evidence type="ECO:0000256" key="7">
    <source>
        <dbReference type="ARBA" id="ARBA00023242"/>
    </source>
</evidence>
<evidence type="ECO:0000313" key="10">
    <source>
        <dbReference type="EMBL" id="KAK3100381.1"/>
    </source>
</evidence>
<keyword evidence="3" id="KW-0914">Notch signaling pathway</keyword>
<feature type="domain" description="Neurogenic mastermind-like N-terminal" evidence="9">
    <location>
        <begin position="7"/>
        <end position="66"/>
    </location>
</feature>
<feature type="compositionally biased region" description="Polar residues" evidence="8">
    <location>
        <begin position="613"/>
        <end position="626"/>
    </location>
</feature>
<feature type="compositionally biased region" description="Polar residues" evidence="8">
    <location>
        <begin position="235"/>
        <end position="247"/>
    </location>
</feature>
<evidence type="ECO:0000256" key="4">
    <source>
        <dbReference type="ARBA" id="ARBA00023015"/>
    </source>
</evidence>
<evidence type="ECO:0000256" key="2">
    <source>
        <dbReference type="ARBA" id="ARBA00008081"/>
    </source>
</evidence>
<dbReference type="Pfam" id="PF09596">
    <property type="entry name" value="MamL-1"/>
    <property type="match status" value="1"/>
</dbReference>
<evidence type="ECO:0000259" key="9">
    <source>
        <dbReference type="SMART" id="SM01275"/>
    </source>
</evidence>
<dbReference type="GO" id="GO:0003713">
    <property type="term" value="F:transcription coactivator activity"/>
    <property type="evidence" value="ECO:0007669"/>
    <property type="project" value="InterPro"/>
</dbReference>
<dbReference type="SMART" id="SM01275">
    <property type="entry name" value="MamL-1"/>
    <property type="match status" value="1"/>
</dbReference>
<evidence type="ECO:0000313" key="11">
    <source>
        <dbReference type="Proteomes" id="UP001186944"/>
    </source>
</evidence>
<dbReference type="AlphaFoldDB" id="A0AA88YEX3"/>
<organism evidence="10 11">
    <name type="scientific">Pinctada imbricata</name>
    <name type="common">Atlantic pearl-oyster</name>
    <name type="synonym">Pinctada martensii</name>
    <dbReference type="NCBI Taxonomy" id="66713"/>
    <lineage>
        <taxon>Eukaryota</taxon>
        <taxon>Metazoa</taxon>
        <taxon>Spiralia</taxon>
        <taxon>Lophotrochozoa</taxon>
        <taxon>Mollusca</taxon>
        <taxon>Bivalvia</taxon>
        <taxon>Autobranchia</taxon>
        <taxon>Pteriomorphia</taxon>
        <taxon>Pterioida</taxon>
        <taxon>Pterioidea</taxon>
        <taxon>Pteriidae</taxon>
        <taxon>Pinctada</taxon>
    </lineage>
</organism>
<feature type="region of interest" description="Disordered" evidence="8">
    <location>
        <begin position="611"/>
        <end position="654"/>
    </location>
</feature>
<protein>
    <recommendedName>
        <fullName evidence="9">Neurogenic mastermind-like N-terminal domain-containing protein</fullName>
    </recommendedName>
</protein>
<name>A0AA88YEX3_PINIB</name>
<dbReference type="Gene3D" id="6.10.250.970">
    <property type="match status" value="1"/>
</dbReference>
<dbReference type="PANTHER" id="PTHR15692">
    <property type="entry name" value="MASTERMIND-LIKE"/>
    <property type="match status" value="1"/>
</dbReference>
<dbReference type="EMBL" id="VSWD01000006">
    <property type="protein sequence ID" value="KAK3100381.1"/>
    <property type="molecule type" value="Genomic_DNA"/>
</dbReference>
<sequence>MGDFAPPKRKDVFDRLRRRLELYRRHRNCGSSRYDNAINTIYEQQQKDTIIQRQRWLDSKAKKASKQKPKDTTATNHGGVERNLVVTQKLKRKIDGVHSESGETPEDSEPSAAKSQVNNNTTGFNVSVHIEQQKNNTTNVNVNVRTTVETSAENSSNVEATTSVECKREPQEEHSDSESASAADILPAADLDAILASIQTDKDSPSDEQLLEELRRFEQIYQSKFSDDSNNSNDATMYSGMTSTSPGLQKPVPSGFEPSSPFDGSQNFPVRSPPVTDYRGTPSSIAETGPAAQTLKQMAAQHQNMHSNGFAPKGMDPYGNPPMRSNSYPGQNGFQNYDQNQYMGREQYSMPQHSQNVNNMHMPYPQNKADPALTYNGTKPLTHYQPHTAQPGQQPPPSSLQQLQNQVAHFTQNQQMEITQTQHVEVTDGAHRMQMSQTQMLQMRPPQQPISMSQQQQIFSMPGVGGMGPSPQPPPQYAANEHMDSQMMHDKMRRERQAQARSILEKHQLQQQYTNRPPPEYKMQHSAPEGYHASNMGPNPLQTMQNMVNSTNTMPPSQYGPIKSENSQMTMQNGMMQSQMMTMQRMNSTGGPTPEMCAGGQAYQAQTLQRQQSYPGAQLSAQQSKQARPPEPTYTSAIMRNQRPPNVNVGPDGLNISQPRNQHEWPRAMMPASARQPVPAGMTNMMQYHYGNQNGMMASTQMQGMQMRQRPNMQMSAMHSQAAMMQGNAQSQQMMMQQNMQMSQRTMGARPPAPSTGMVPASQMTGGASQPDDIMNLLDSAAQNSSPELIDSITVQSSDANNDAAWLDEILGGK</sequence>
<reference evidence="10" key="1">
    <citation type="submission" date="2019-08" db="EMBL/GenBank/DDBJ databases">
        <title>The improved chromosome-level genome for the pearl oyster Pinctada fucata martensii using PacBio sequencing and Hi-C.</title>
        <authorList>
            <person name="Zheng Z."/>
        </authorList>
    </citation>
    <scope>NUCLEOTIDE SEQUENCE</scope>
    <source>
        <strain evidence="10">ZZ-2019</strain>
        <tissue evidence="10">Adductor muscle</tissue>
    </source>
</reference>
<evidence type="ECO:0000256" key="1">
    <source>
        <dbReference type="ARBA" id="ARBA00004324"/>
    </source>
</evidence>
<feature type="compositionally biased region" description="Polar residues" evidence="8">
    <location>
        <begin position="151"/>
        <end position="164"/>
    </location>
</feature>
<feature type="region of interest" description="Disordered" evidence="8">
    <location>
        <begin position="223"/>
        <end position="287"/>
    </location>
</feature>
<comment type="caution">
    <text evidence="10">The sequence shown here is derived from an EMBL/GenBank/DDBJ whole genome shotgun (WGS) entry which is preliminary data.</text>
</comment>
<feature type="compositionally biased region" description="Basic and acidic residues" evidence="8">
    <location>
        <begin position="165"/>
        <end position="177"/>
    </location>
</feature>
<dbReference type="GO" id="GO:0007221">
    <property type="term" value="P:positive regulation of transcription of Notch receptor target"/>
    <property type="evidence" value="ECO:0007669"/>
    <property type="project" value="InterPro"/>
</dbReference>
<accession>A0AA88YEX3</accession>
<feature type="compositionally biased region" description="Polar residues" evidence="8">
    <location>
        <begin position="633"/>
        <end position="645"/>
    </location>
</feature>
<proteinExistence type="inferred from homology"/>
<feature type="region of interest" description="Disordered" evidence="8">
    <location>
        <begin position="746"/>
        <end position="766"/>
    </location>
</feature>
<keyword evidence="5" id="KW-0010">Activator</keyword>